<reference evidence="3" key="1">
    <citation type="submission" date="2016-10" db="EMBL/GenBank/DDBJ databases">
        <authorList>
            <person name="Varghese N."/>
            <person name="Submissions S."/>
        </authorList>
    </citation>
    <scope>NUCLEOTIDE SEQUENCE [LARGE SCALE GENOMIC DNA]</scope>
    <source>
        <strain evidence="3">Gh-48</strain>
    </source>
</reference>
<dbReference type="PANTHER" id="PTHR34989:SF1">
    <property type="entry name" value="PROTEIN HDED"/>
    <property type="match status" value="1"/>
</dbReference>
<name>A0A1H8AJN6_9SPHI</name>
<feature type="transmembrane region" description="Helical" evidence="1">
    <location>
        <begin position="15"/>
        <end position="35"/>
    </location>
</feature>
<protein>
    <submittedName>
        <fullName evidence="2">Uncharacterized membrane protein HdeD, DUF308 family</fullName>
    </submittedName>
</protein>
<dbReference type="Proteomes" id="UP000198942">
    <property type="component" value="Unassembled WGS sequence"/>
</dbReference>
<keyword evidence="1" id="KW-1133">Transmembrane helix</keyword>
<dbReference type="RefSeq" id="WP_091207223.1">
    <property type="nucleotide sequence ID" value="NZ_FOCL01000001.1"/>
</dbReference>
<keyword evidence="1" id="KW-0472">Membrane</keyword>
<dbReference type="InterPro" id="IPR005325">
    <property type="entry name" value="DUF308_memb"/>
</dbReference>
<evidence type="ECO:0000313" key="3">
    <source>
        <dbReference type="Proteomes" id="UP000198942"/>
    </source>
</evidence>
<sequence>MEAGVYKSAIVPSRYWVLMLLSGILLSILGVWIILSPLQSYLSLSLTFAVGMIITGFFEAIVSLMSIRHIERWGWLLASGLIDIAIGSYLFSYPSITMMLLPIIIGFWLLVRGIMGIGSAIDMRAYGISSWGWILFNSLVVVFFSVGILAYPAFGIANLIIWTGLAFLGAGIFRIVISIKIKEISRRVSGHR</sequence>
<feature type="transmembrane region" description="Helical" evidence="1">
    <location>
        <begin position="99"/>
        <end position="121"/>
    </location>
</feature>
<gene>
    <name evidence="2" type="ORF">SAMN05192574_101522</name>
</gene>
<dbReference type="GO" id="GO:0005886">
    <property type="term" value="C:plasma membrane"/>
    <property type="evidence" value="ECO:0007669"/>
    <property type="project" value="TreeGrafter"/>
</dbReference>
<feature type="transmembrane region" description="Helical" evidence="1">
    <location>
        <begin position="133"/>
        <end position="153"/>
    </location>
</feature>
<feature type="transmembrane region" description="Helical" evidence="1">
    <location>
        <begin position="73"/>
        <end position="93"/>
    </location>
</feature>
<feature type="transmembrane region" description="Helical" evidence="1">
    <location>
        <begin position="159"/>
        <end position="177"/>
    </location>
</feature>
<dbReference type="InterPro" id="IPR052712">
    <property type="entry name" value="Acid_resist_chaperone_HdeD"/>
</dbReference>
<proteinExistence type="predicted"/>
<accession>A0A1H8AJN6</accession>
<dbReference type="EMBL" id="FOCL01000001">
    <property type="protein sequence ID" value="SEM70204.1"/>
    <property type="molecule type" value="Genomic_DNA"/>
</dbReference>
<dbReference type="PANTHER" id="PTHR34989">
    <property type="entry name" value="PROTEIN HDED"/>
    <property type="match status" value="1"/>
</dbReference>
<organism evidence="2 3">
    <name type="scientific">Mucilaginibacter gossypiicola</name>
    <dbReference type="NCBI Taxonomy" id="551995"/>
    <lineage>
        <taxon>Bacteria</taxon>
        <taxon>Pseudomonadati</taxon>
        <taxon>Bacteroidota</taxon>
        <taxon>Sphingobacteriia</taxon>
        <taxon>Sphingobacteriales</taxon>
        <taxon>Sphingobacteriaceae</taxon>
        <taxon>Mucilaginibacter</taxon>
    </lineage>
</organism>
<feature type="transmembrane region" description="Helical" evidence="1">
    <location>
        <begin position="41"/>
        <end position="61"/>
    </location>
</feature>
<keyword evidence="1" id="KW-0812">Transmembrane</keyword>
<dbReference type="AlphaFoldDB" id="A0A1H8AJN6"/>
<evidence type="ECO:0000256" key="1">
    <source>
        <dbReference type="SAM" id="Phobius"/>
    </source>
</evidence>
<dbReference type="OrthoDB" id="7059775at2"/>
<keyword evidence="3" id="KW-1185">Reference proteome</keyword>
<evidence type="ECO:0000313" key="2">
    <source>
        <dbReference type="EMBL" id="SEM70204.1"/>
    </source>
</evidence>
<dbReference type="Pfam" id="PF03729">
    <property type="entry name" value="DUF308"/>
    <property type="match status" value="1"/>
</dbReference>
<dbReference type="STRING" id="551995.SAMN05192574_101522"/>